<dbReference type="OrthoDB" id="323290at2"/>
<evidence type="ECO:0000256" key="2">
    <source>
        <dbReference type="ARBA" id="ARBA00023125"/>
    </source>
</evidence>
<accession>A0A495MH87</accession>
<evidence type="ECO:0000256" key="3">
    <source>
        <dbReference type="ARBA" id="ARBA00023163"/>
    </source>
</evidence>
<gene>
    <name evidence="5" type="ORF">CLV94_0377</name>
</gene>
<evidence type="ECO:0000259" key="4">
    <source>
        <dbReference type="PROSITE" id="PS01124"/>
    </source>
</evidence>
<reference evidence="5 6" key="1">
    <citation type="submission" date="2018-10" db="EMBL/GenBank/DDBJ databases">
        <title>Genomic Encyclopedia of Archaeal and Bacterial Type Strains, Phase II (KMG-II): from individual species to whole genera.</title>
        <authorList>
            <person name="Goeker M."/>
        </authorList>
    </citation>
    <scope>NUCLEOTIDE SEQUENCE [LARGE SCALE GENOMIC DNA]</scope>
    <source>
        <strain evidence="5 6">DSM 29537</strain>
    </source>
</reference>
<keyword evidence="6" id="KW-1185">Reference proteome</keyword>
<dbReference type="InterPro" id="IPR050204">
    <property type="entry name" value="AraC_XylS_family_regulators"/>
</dbReference>
<dbReference type="SUPFAM" id="SSF46689">
    <property type="entry name" value="Homeodomain-like"/>
    <property type="match status" value="1"/>
</dbReference>
<protein>
    <submittedName>
        <fullName evidence="5">AraC-like DNA-binding protein</fullName>
    </submittedName>
</protein>
<dbReference type="PANTHER" id="PTHR46796">
    <property type="entry name" value="HTH-TYPE TRANSCRIPTIONAL ACTIVATOR RHAS-RELATED"/>
    <property type="match status" value="1"/>
</dbReference>
<sequence>MDYQLYSPNDRLSKYIRCYWSLDNLEDSTPHSRERIFPDGCIELIFNHGDLFVTYNPKGEAEVQPKSFIHGQLKKFIEVQGIGKVGIFSIRFQPAGLQPFIDLPVSNLTEVFMEVSKIWKEGSLLEEDMNRCQSNDERITVIENFLESRLENAPNNDDIERCVEEIIQSDGMISIEKLTEDLNTGKRHLERKFLSNVGLSLKLFSRIIRFNNALQLIENKDFRNFTNVAHDGGFYDQAHFIKDFKYFTGLNPKQYFSENLEMAKYFNLE</sequence>
<keyword evidence="3" id="KW-0804">Transcription</keyword>
<evidence type="ECO:0000256" key="1">
    <source>
        <dbReference type="ARBA" id="ARBA00023015"/>
    </source>
</evidence>
<dbReference type="Pfam" id="PF12833">
    <property type="entry name" value="HTH_18"/>
    <property type="match status" value="1"/>
</dbReference>
<keyword evidence="1" id="KW-0805">Transcription regulation</keyword>
<comment type="caution">
    <text evidence="5">The sequence shown here is derived from an EMBL/GenBank/DDBJ whole genome shotgun (WGS) entry which is preliminary data.</text>
</comment>
<dbReference type="Pfam" id="PF20240">
    <property type="entry name" value="DUF6597"/>
    <property type="match status" value="1"/>
</dbReference>
<name>A0A495MH87_9FLAO</name>
<dbReference type="RefSeq" id="WP_121374759.1">
    <property type="nucleotide sequence ID" value="NZ_RBLC01000001.1"/>
</dbReference>
<dbReference type="SMART" id="SM00342">
    <property type="entry name" value="HTH_ARAC"/>
    <property type="match status" value="1"/>
</dbReference>
<dbReference type="InterPro" id="IPR009057">
    <property type="entry name" value="Homeodomain-like_sf"/>
</dbReference>
<dbReference type="GO" id="GO:0043565">
    <property type="term" value="F:sequence-specific DNA binding"/>
    <property type="evidence" value="ECO:0007669"/>
    <property type="project" value="InterPro"/>
</dbReference>
<dbReference type="PROSITE" id="PS01124">
    <property type="entry name" value="HTH_ARAC_FAMILY_2"/>
    <property type="match status" value="1"/>
</dbReference>
<proteinExistence type="predicted"/>
<dbReference type="PANTHER" id="PTHR46796:SF13">
    <property type="entry name" value="HTH-TYPE TRANSCRIPTIONAL ACTIVATOR RHAS"/>
    <property type="match status" value="1"/>
</dbReference>
<organism evidence="5 6">
    <name type="scientific">Flavobacterium endophyticum</name>
    <dbReference type="NCBI Taxonomy" id="1540163"/>
    <lineage>
        <taxon>Bacteria</taxon>
        <taxon>Pseudomonadati</taxon>
        <taxon>Bacteroidota</taxon>
        <taxon>Flavobacteriia</taxon>
        <taxon>Flavobacteriales</taxon>
        <taxon>Flavobacteriaceae</taxon>
        <taxon>Flavobacterium</taxon>
    </lineage>
</organism>
<dbReference type="EMBL" id="RBLC01000001">
    <property type="protein sequence ID" value="RKS25347.1"/>
    <property type="molecule type" value="Genomic_DNA"/>
</dbReference>
<keyword evidence="2 5" id="KW-0238">DNA-binding</keyword>
<dbReference type="Proteomes" id="UP000277579">
    <property type="component" value="Unassembled WGS sequence"/>
</dbReference>
<dbReference type="GO" id="GO:0003700">
    <property type="term" value="F:DNA-binding transcription factor activity"/>
    <property type="evidence" value="ECO:0007669"/>
    <property type="project" value="InterPro"/>
</dbReference>
<evidence type="ECO:0000313" key="5">
    <source>
        <dbReference type="EMBL" id="RKS25347.1"/>
    </source>
</evidence>
<dbReference type="InterPro" id="IPR018060">
    <property type="entry name" value="HTH_AraC"/>
</dbReference>
<dbReference type="AlphaFoldDB" id="A0A495MH87"/>
<evidence type="ECO:0000313" key="6">
    <source>
        <dbReference type="Proteomes" id="UP000277579"/>
    </source>
</evidence>
<dbReference type="InterPro" id="IPR046532">
    <property type="entry name" value="DUF6597"/>
</dbReference>
<dbReference type="Gene3D" id="1.10.10.60">
    <property type="entry name" value="Homeodomain-like"/>
    <property type="match status" value="1"/>
</dbReference>
<feature type="domain" description="HTH araC/xylS-type" evidence="4">
    <location>
        <begin position="157"/>
        <end position="258"/>
    </location>
</feature>